<dbReference type="OrthoDB" id="5920058at2759"/>
<evidence type="ECO:0000313" key="2">
    <source>
        <dbReference type="Proteomes" id="UP000055048"/>
    </source>
</evidence>
<name>A0A0V0T7S7_9BILA</name>
<organism evidence="1 2">
    <name type="scientific">Trichinella murrelli</name>
    <dbReference type="NCBI Taxonomy" id="144512"/>
    <lineage>
        <taxon>Eukaryota</taxon>
        <taxon>Metazoa</taxon>
        <taxon>Ecdysozoa</taxon>
        <taxon>Nematoda</taxon>
        <taxon>Enoplea</taxon>
        <taxon>Dorylaimia</taxon>
        <taxon>Trichinellida</taxon>
        <taxon>Trichinellidae</taxon>
        <taxon>Trichinella</taxon>
    </lineage>
</organism>
<proteinExistence type="predicted"/>
<sequence>MTPEYSWSFSGSRFNCRLNALKRRMATSWLSGRCPPPALHKSPTKYLVPSNVTDSLNFLLTSSSGSVAASCTTPIKSNSQNLLNSKLSSPVVSTELPSVSVETMVVSCLPAEHLTFRPQRIHPKMVSMAMESSFPATLSPLLSSR</sequence>
<dbReference type="Proteomes" id="UP000055048">
    <property type="component" value="Unassembled WGS sequence"/>
</dbReference>
<comment type="caution">
    <text evidence="1">The sequence shown here is derived from an EMBL/GenBank/DDBJ whole genome shotgun (WGS) entry which is preliminary data.</text>
</comment>
<gene>
    <name evidence="1" type="ORF">T05_3014</name>
</gene>
<dbReference type="EMBL" id="JYDJ01000492">
    <property type="protein sequence ID" value="KRX34962.1"/>
    <property type="molecule type" value="Genomic_DNA"/>
</dbReference>
<protein>
    <submittedName>
        <fullName evidence="1">Uncharacterized protein</fullName>
    </submittedName>
</protein>
<evidence type="ECO:0000313" key="1">
    <source>
        <dbReference type="EMBL" id="KRX34962.1"/>
    </source>
</evidence>
<reference evidence="1 2" key="1">
    <citation type="submission" date="2015-01" db="EMBL/GenBank/DDBJ databases">
        <title>Evolution of Trichinella species and genotypes.</title>
        <authorList>
            <person name="Korhonen P.K."/>
            <person name="Edoardo P."/>
            <person name="Giuseppe L.R."/>
            <person name="Gasser R.B."/>
        </authorList>
    </citation>
    <scope>NUCLEOTIDE SEQUENCE [LARGE SCALE GENOMIC DNA]</scope>
    <source>
        <strain evidence="1">ISS417</strain>
    </source>
</reference>
<accession>A0A0V0T7S7</accession>
<dbReference type="AlphaFoldDB" id="A0A0V0T7S7"/>
<keyword evidence="2" id="KW-1185">Reference proteome</keyword>